<dbReference type="GO" id="GO:0000150">
    <property type="term" value="F:DNA strand exchange activity"/>
    <property type="evidence" value="ECO:0007669"/>
    <property type="project" value="InterPro"/>
</dbReference>
<dbReference type="SUPFAM" id="SSF53041">
    <property type="entry name" value="Resolvase-like"/>
    <property type="match status" value="1"/>
</dbReference>
<organism evidence="2 3">
    <name type="scientific">Haloferax mucosum ATCC BAA-1512</name>
    <dbReference type="NCBI Taxonomy" id="662479"/>
    <lineage>
        <taxon>Archaea</taxon>
        <taxon>Methanobacteriati</taxon>
        <taxon>Methanobacteriota</taxon>
        <taxon>Stenosarchaea group</taxon>
        <taxon>Halobacteria</taxon>
        <taxon>Halobacteriales</taxon>
        <taxon>Haloferacaceae</taxon>
        <taxon>Haloferax</taxon>
    </lineage>
</organism>
<feature type="domain" description="Resolvase/invertase-type recombinase catalytic" evidence="1">
    <location>
        <begin position="1"/>
        <end position="87"/>
    </location>
</feature>
<dbReference type="PATRIC" id="fig|662479.7.peg.1099"/>
<dbReference type="AlphaFoldDB" id="M0IJR8"/>
<name>M0IJR8_9EURY</name>
<evidence type="ECO:0000313" key="3">
    <source>
        <dbReference type="Proteomes" id="UP000011550"/>
    </source>
</evidence>
<dbReference type="EMBL" id="AOLN01000008">
    <property type="protein sequence ID" value="ELZ96093.1"/>
    <property type="molecule type" value="Genomic_DNA"/>
</dbReference>
<dbReference type="InterPro" id="IPR006119">
    <property type="entry name" value="Resolv_N"/>
</dbReference>
<dbReference type="GO" id="GO:0003677">
    <property type="term" value="F:DNA binding"/>
    <property type="evidence" value="ECO:0007669"/>
    <property type="project" value="InterPro"/>
</dbReference>
<proteinExistence type="predicted"/>
<keyword evidence="3" id="KW-1185">Reference proteome</keyword>
<dbReference type="RefSeq" id="WP_008318979.1">
    <property type="nucleotide sequence ID" value="NZ_AOLN01000008.1"/>
</dbReference>
<comment type="caution">
    <text evidence="2">The sequence shown here is derived from an EMBL/GenBank/DDBJ whole genome shotgun (WGS) entry which is preliminary data.</text>
</comment>
<dbReference type="Pfam" id="PF00239">
    <property type="entry name" value="Resolvase"/>
    <property type="match status" value="1"/>
</dbReference>
<sequence length="87" mass="10053">MIACYTRVSTTDQNLDRQIDATQQYARETFGVGLDELEVYRDKSTGTETNRSAYKRMMSDASDHDDTHKFGYRICKRSSRHFLGAHP</sequence>
<dbReference type="Proteomes" id="UP000011550">
    <property type="component" value="Unassembled WGS sequence"/>
</dbReference>
<gene>
    <name evidence="2" type="ORF">C440_05385</name>
</gene>
<evidence type="ECO:0000259" key="1">
    <source>
        <dbReference type="PROSITE" id="PS51736"/>
    </source>
</evidence>
<dbReference type="STRING" id="662479.C440_05385"/>
<evidence type="ECO:0000313" key="2">
    <source>
        <dbReference type="EMBL" id="ELZ96093.1"/>
    </source>
</evidence>
<reference evidence="2 3" key="1">
    <citation type="journal article" date="2014" name="PLoS Genet.">
        <title>Phylogenetically driven sequencing of extremely halophilic archaea reveals strategies for static and dynamic osmo-response.</title>
        <authorList>
            <person name="Becker E.A."/>
            <person name="Seitzer P.M."/>
            <person name="Tritt A."/>
            <person name="Larsen D."/>
            <person name="Krusor M."/>
            <person name="Yao A.I."/>
            <person name="Wu D."/>
            <person name="Madern D."/>
            <person name="Eisen J.A."/>
            <person name="Darling A.E."/>
            <person name="Facciotti M.T."/>
        </authorList>
    </citation>
    <scope>NUCLEOTIDE SEQUENCE [LARGE SCALE GENOMIC DNA]</scope>
    <source>
        <strain evidence="2 3">ATCC BAA-1512</strain>
    </source>
</reference>
<dbReference type="Gene3D" id="3.40.50.1390">
    <property type="entry name" value="Resolvase, N-terminal catalytic domain"/>
    <property type="match status" value="1"/>
</dbReference>
<dbReference type="InterPro" id="IPR036162">
    <property type="entry name" value="Resolvase-like_N_sf"/>
</dbReference>
<dbReference type="PROSITE" id="PS51736">
    <property type="entry name" value="RECOMBINASES_3"/>
    <property type="match status" value="1"/>
</dbReference>
<protein>
    <submittedName>
        <fullName evidence="2">Resolvase</fullName>
    </submittedName>
</protein>
<accession>M0IJR8</accession>